<dbReference type="InterPro" id="IPR045287">
    <property type="entry name" value="PAB"/>
</dbReference>
<accession>A0A7S0KLM5</accession>
<sequence length="414" mass="44021">MPLPTTTTSASSPLVTARARAHRRAVCDLARAVVIACVRSLGSSTRHTRVTRAMAATMASSRSSTAACASSAVVRGARVCGAGRRVQRARACAASASASELASGETHAAYMRDAAKTKAPAELPAALRVLQARGYELEPPNARKGMHPLVVPLAKRKSDGHVIGLMIVDEQGGETPVVGVTDGAHLTLLAKNASQYVHWAIVEEEATSDEQSTVVAAAAGSVGVSLHNHGEFKTSGKPFDIYVTTQVGKFPSCMEGLVQRHLDRGDDQSALITCDLYKATFGEWGAPHVFISDLYTRLGRVEEARDAARQALQTPWATVGSRDAIERMIDIAGWSGKSVQEIKDILESRRGPSAAAFDGPKTDKQLAREESETLLDRVARGELESAVVNQRLAECYMNAGKPALAKFIMCGMSA</sequence>
<dbReference type="AlphaFoldDB" id="A0A7S0KLM5"/>
<reference evidence="1" key="1">
    <citation type="submission" date="2021-01" db="EMBL/GenBank/DDBJ databases">
        <authorList>
            <person name="Corre E."/>
            <person name="Pelletier E."/>
            <person name="Niang G."/>
            <person name="Scheremetjew M."/>
            <person name="Finn R."/>
            <person name="Kale V."/>
            <person name="Holt S."/>
            <person name="Cochrane G."/>
            <person name="Meng A."/>
            <person name="Brown T."/>
            <person name="Cohen L."/>
        </authorList>
    </citation>
    <scope>NUCLEOTIDE SEQUENCE</scope>
    <source>
        <strain evidence="1">Clade-D-RCC2572</strain>
    </source>
</reference>
<name>A0A7S0KLM5_9CHLO</name>
<protein>
    <submittedName>
        <fullName evidence="1">Uncharacterized protein</fullName>
    </submittedName>
</protein>
<organism evidence="1">
    <name type="scientific">Ostreococcus mediterraneus</name>
    <dbReference type="NCBI Taxonomy" id="1486918"/>
    <lineage>
        <taxon>Eukaryota</taxon>
        <taxon>Viridiplantae</taxon>
        <taxon>Chlorophyta</taxon>
        <taxon>Mamiellophyceae</taxon>
        <taxon>Mamiellales</taxon>
        <taxon>Bathycoccaceae</taxon>
        <taxon>Ostreococcus</taxon>
    </lineage>
</organism>
<dbReference type="PANTHER" id="PTHR35115:SF1">
    <property type="entry name" value="PROTEIN IN CHLOROPLAST ATPASE BIOGENESIS, CHLOROPLASTIC"/>
    <property type="match status" value="1"/>
</dbReference>
<dbReference type="PANTHER" id="PTHR35115">
    <property type="entry name" value="CYCLIN DELTA-3"/>
    <property type="match status" value="1"/>
</dbReference>
<proteinExistence type="predicted"/>
<evidence type="ECO:0000313" key="1">
    <source>
        <dbReference type="EMBL" id="CAD8585504.1"/>
    </source>
</evidence>
<gene>
    <name evidence="1" type="ORF">OMED0929_LOCUS5479</name>
</gene>
<dbReference type="EMBL" id="HBEW01006484">
    <property type="protein sequence ID" value="CAD8585504.1"/>
    <property type="molecule type" value="Transcribed_RNA"/>
</dbReference>